<feature type="transmembrane region" description="Helical" evidence="1">
    <location>
        <begin position="111"/>
        <end position="133"/>
    </location>
</feature>
<keyword evidence="3" id="KW-1185">Reference proteome</keyword>
<keyword evidence="1" id="KW-1133">Transmembrane helix</keyword>
<reference evidence="2 3" key="1">
    <citation type="submission" date="2019-03" db="EMBL/GenBank/DDBJ databases">
        <title>Genomic Encyclopedia of Archaeal and Bacterial Type Strains, Phase II (KMG-II): from individual species to whole genera.</title>
        <authorList>
            <person name="Goeker M."/>
        </authorList>
    </citation>
    <scope>NUCLEOTIDE SEQUENCE [LARGE SCALE GENOMIC DNA]</scope>
    <source>
        <strain evidence="2 3">DSM 24782</strain>
    </source>
</reference>
<sequence>MTARQMLNKVPEVTVYFWIIKVLCTTIGETMSDNLMGMFAVGGDNASPDQLQIALYKVAAVTVVVLAILLTIQFRLRRYVAVVYWANIVVISVLGTQITDMFEGQGDVPNNMVAITVVSVSLLALVFLTWWLVERTLSMHSIRTRRREAFYWLAILTTFATGTAVGDLIAEQFSLGYLTTLLVFLAVIAVIAAVWKLTPINGVLAFWAAYVMTRPLGASTGDWLSQQDNQGLGLETTSWLFLAVIVVLVIYLQIRKPDVTAVTVTDGDEVRRSGATRRTAATPDIDASL</sequence>
<dbReference type="Pfam" id="PF03988">
    <property type="entry name" value="DUF347"/>
    <property type="match status" value="4"/>
</dbReference>
<proteinExistence type="predicted"/>
<comment type="caution">
    <text evidence="2">The sequence shown here is derived from an EMBL/GenBank/DDBJ whole genome shotgun (WGS) entry which is preliminary data.</text>
</comment>
<evidence type="ECO:0000313" key="3">
    <source>
        <dbReference type="Proteomes" id="UP000295344"/>
    </source>
</evidence>
<gene>
    <name evidence="2" type="ORF">CLV52_0260</name>
</gene>
<accession>A0A4R7FPP3</accession>
<feature type="transmembrane region" description="Helical" evidence="1">
    <location>
        <begin position="53"/>
        <end position="72"/>
    </location>
</feature>
<evidence type="ECO:0000313" key="2">
    <source>
        <dbReference type="EMBL" id="TDS79720.1"/>
    </source>
</evidence>
<feature type="transmembrane region" description="Helical" evidence="1">
    <location>
        <begin position="149"/>
        <end position="169"/>
    </location>
</feature>
<dbReference type="EMBL" id="SOAM01000001">
    <property type="protein sequence ID" value="TDS79720.1"/>
    <property type="molecule type" value="Genomic_DNA"/>
</dbReference>
<name>A0A4R7FPP3_9MICO</name>
<organism evidence="2 3">
    <name type="scientific">Amnibacterium kyonggiense</name>
    <dbReference type="NCBI Taxonomy" id="595671"/>
    <lineage>
        <taxon>Bacteria</taxon>
        <taxon>Bacillati</taxon>
        <taxon>Actinomycetota</taxon>
        <taxon>Actinomycetes</taxon>
        <taxon>Micrococcales</taxon>
        <taxon>Microbacteriaceae</taxon>
        <taxon>Amnibacterium</taxon>
    </lineage>
</organism>
<protein>
    <submittedName>
        <fullName evidence="2">Putative membrane-anchored protein</fullName>
    </submittedName>
</protein>
<evidence type="ECO:0000256" key="1">
    <source>
        <dbReference type="SAM" id="Phobius"/>
    </source>
</evidence>
<feature type="transmembrane region" description="Helical" evidence="1">
    <location>
        <begin position="200"/>
        <end position="217"/>
    </location>
</feature>
<keyword evidence="1" id="KW-0472">Membrane</keyword>
<dbReference type="InterPro" id="IPR007136">
    <property type="entry name" value="DUF347"/>
</dbReference>
<feature type="transmembrane region" description="Helical" evidence="1">
    <location>
        <begin position="79"/>
        <end position="99"/>
    </location>
</feature>
<dbReference type="Proteomes" id="UP000295344">
    <property type="component" value="Unassembled WGS sequence"/>
</dbReference>
<keyword evidence="1" id="KW-0812">Transmembrane</keyword>
<feature type="transmembrane region" description="Helical" evidence="1">
    <location>
        <begin position="175"/>
        <end position="195"/>
    </location>
</feature>
<dbReference type="AlphaFoldDB" id="A0A4R7FPP3"/>
<feature type="transmembrane region" description="Helical" evidence="1">
    <location>
        <begin position="237"/>
        <end position="254"/>
    </location>
</feature>